<dbReference type="Pfam" id="PF01497">
    <property type="entry name" value="Peripla_BP_2"/>
    <property type="match status" value="1"/>
</dbReference>
<organism evidence="3 4">
    <name type="scientific">Methylorubrum rhodesianum</name>
    <dbReference type="NCBI Taxonomy" id="29427"/>
    <lineage>
        <taxon>Bacteria</taxon>
        <taxon>Pseudomonadati</taxon>
        <taxon>Pseudomonadota</taxon>
        <taxon>Alphaproteobacteria</taxon>
        <taxon>Hyphomicrobiales</taxon>
        <taxon>Methylobacteriaceae</taxon>
        <taxon>Methylorubrum</taxon>
    </lineage>
</organism>
<dbReference type="Proteomes" id="UP001404845">
    <property type="component" value="Unassembled WGS sequence"/>
</dbReference>
<dbReference type="Gene3D" id="1.20.58.2180">
    <property type="match status" value="1"/>
</dbReference>
<dbReference type="SUPFAM" id="SSF53807">
    <property type="entry name" value="Helical backbone' metal receptor"/>
    <property type="match status" value="1"/>
</dbReference>
<protein>
    <submittedName>
        <fullName evidence="3">Iron ABC transporter substrate-binding protein</fullName>
    </submittedName>
</protein>
<dbReference type="PROSITE" id="PS50983">
    <property type="entry name" value="FE_B12_PBP"/>
    <property type="match status" value="1"/>
</dbReference>
<dbReference type="PANTHER" id="PTHR30535:SF34">
    <property type="entry name" value="MOLYBDATE-BINDING PROTEIN MOLA"/>
    <property type="match status" value="1"/>
</dbReference>
<evidence type="ECO:0000256" key="1">
    <source>
        <dbReference type="SAM" id="SignalP"/>
    </source>
</evidence>
<accession>A0ABU9ZHL8</accession>
<dbReference type="InterPro" id="IPR002491">
    <property type="entry name" value="ABC_transptr_periplasmic_BD"/>
</dbReference>
<keyword evidence="1" id="KW-0732">Signal</keyword>
<comment type="caution">
    <text evidence="3">The sequence shown here is derived from an EMBL/GenBank/DDBJ whole genome shotgun (WGS) entry which is preliminary data.</text>
</comment>
<reference evidence="3 4" key="1">
    <citation type="journal article" date="2023" name="PLoS ONE">
        <title>Complete genome assembly of Hawai'i environmental nontuberculous mycobacteria reveals unexpected co-isolation with methylobacteria.</title>
        <authorList>
            <person name="Hendrix J."/>
            <person name="Epperson L.E."/>
            <person name="Tong E.I."/>
            <person name="Chan Y.L."/>
            <person name="Hasan N.A."/>
            <person name="Dawrs S.N."/>
            <person name="Norton G.J."/>
            <person name="Virdi R."/>
            <person name="Crooks J.L."/>
            <person name="Chan E.D."/>
            <person name="Honda J.R."/>
            <person name="Strong M."/>
        </authorList>
    </citation>
    <scope>NUCLEOTIDE SEQUENCE [LARGE SCALE GENOMIC DNA]</scope>
    <source>
        <strain evidence="3 4">NJH_HI01</strain>
    </source>
</reference>
<dbReference type="RefSeq" id="WP_200672156.1">
    <property type="nucleotide sequence ID" value="NZ_JACWCW010000109.1"/>
</dbReference>
<sequence length="354" mass="37550">MPLLRCLLALACLWPALLWSCLAGSCLAAARPFTDAAGRRVEVPERVLRVLAAGPPAAVLLSTLAPDRMIGWPRAPSPEERDFLAPALRDLPATGRLTGRGGSANVEAVLALKPDLIVDVGSTAATYASLADRVQAQTGIPYLLLDGSFKATPETYRTLGRLIGTPEEGEALAAEAEKILKSVADAVAAVPEEKRPRVYYGRGPRGLETGLSGSINTEIIEAAGGRNVAGAGAGGLAAVSPEQVLVWNPDVIIALDPDFPKLAAADPLWNGLKAVREGRVHAIPTLPFGWVDAPPGVNRLIGLRWLAGLFFPDQFPQTLGDAVRDFYRRFYRVDLTPAQLDRLLRDAAGPGPAR</sequence>
<feature type="domain" description="Fe/B12 periplasmic-binding" evidence="2">
    <location>
        <begin position="49"/>
        <end position="314"/>
    </location>
</feature>
<evidence type="ECO:0000313" key="3">
    <source>
        <dbReference type="EMBL" id="MEN3230550.1"/>
    </source>
</evidence>
<evidence type="ECO:0000313" key="4">
    <source>
        <dbReference type="Proteomes" id="UP001404845"/>
    </source>
</evidence>
<keyword evidence="4" id="KW-1185">Reference proteome</keyword>
<dbReference type="PROSITE" id="PS51257">
    <property type="entry name" value="PROKAR_LIPOPROTEIN"/>
    <property type="match status" value="1"/>
</dbReference>
<dbReference type="PANTHER" id="PTHR30535">
    <property type="entry name" value="VITAMIN B12-BINDING PROTEIN"/>
    <property type="match status" value="1"/>
</dbReference>
<dbReference type="InterPro" id="IPR050902">
    <property type="entry name" value="ABC_Transporter_SBP"/>
</dbReference>
<dbReference type="Gene3D" id="3.40.50.1980">
    <property type="entry name" value="Nitrogenase molybdenum iron protein domain"/>
    <property type="match status" value="2"/>
</dbReference>
<name>A0ABU9ZHL8_9HYPH</name>
<evidence type="ECO:0000259" key="2">
    <source>
        <dbReference type="PROSITE" id="PS50983"/>
    </source>
</evidence>
<dbReference type="EMBL" id="JAQYXL010000001">
    <property type="protein sequence ID" value="MEN3230550.1"/>
    <property type="molecule type" value="Genomic_DNA"/>
</dbReference>
<dbReference type="CDD" id="cd01147">
    <property type="entry name" value="HemV-2"/>
    <property type="match status" value="1"/>
</dbReference>
<feature type="chain" id="PRO_5046395646" evidence="1">
    <location>
        <begin position="29"/>
        <end position="354"/>
    </location>
</feature>
<feature type="signal peptide" evidence="1">
    <location>
        <begin position="1"/>
        <end position="28"/>
    </location>
</feature>
<proteinExistence type="predicted"/>
<gene>
    <name evidence="3" type="ORF">PUR21_23495</name>
</gene>